<dbReference type="SMART" id="SM00382">
    <property type="entry name" value="AAA"/>
    <property type="match status" value="1"/>
</dbReference>
<keyword evidence="4" id="KW-0547">Nucleotide-binding</keyword>
<dbReference type="RefSeq" id="WP_142830958.1">
    <property type="nucleotide sequence ID" value="NZ_CP117268.1"/>
</dbReference>
<evidence type="ECO:0000256" key="6">
    <source>
        <dbReference type="ARBA" id="ARBA00022989"/>
    </source>
</evidence>
<feature type="domain" description="ABC transporter" evidence="9">
    <location>
        <begin position="337"/>
        <end position="571"/>
    </location>
</feature>
<geneLocation type="plasmid" evidence="11 12">
    <name>unnamed1</name>
</geneLocation>
<keyword evidence="3 8" id="KW-0812">Transmembrane</keyword>
<feature type="transmembrane region" description="Helical" evidence="8">
    <location>
        <begin position="244"/>
        <end position="265"/>
    </location>
</feature>
<proteinExistence type="inferred from homology"/>
<reference evidence="11 12" key="1">
    <citation type="journal article" date="2019" name="Phytopathology">
        <title>A Novel Group of Rhizobium tumorigenes-Like Agrobacteria Associated with Crown Gall Disease of Rhododendron and Blueberry.</title>
        <authorList>
            <person name="Kuzmanovic N."/>
            <person name="Behrens P."/>
            <person name="Idczak E."/>
            <person name="Wagner S."/>
            <person name="Gotz M."/>
            <person name="Sproer C."/>
            <person name="Bunk B."/>
            <person name="Overmann J."/>
            <person name="Smalla K."/>
        </authorList>
    </citation>
    <scope>NUCLEOTIDE SEQUENCE [LARGE SCALE GENOMIC DNA]</scope>
    <source>
        <strain evidence="12">rho-6.2</strain>
    </source>
</reference>
<dbReference type="Gene3D" id="1.20.1560.10">
    <property type="entry name" value="ABC transporter type 1, transmembrane domain"/>
    <property type="match status" value="1"/>
</dbReference>
<dbReference type="InterPro" id="IPR039421">
    <property type="entry name" value="Type_1_exporter"/>
</dbReference>
<evidence type="ECO:0000256" key="1">
    <source>
        <dbReference type="ARBA" id="ARBA00004651"/>
    </source>
</evidence>
<evidence type="ECO:0000256" key="4">
    <source>
        <dbReference type="ARBA" id="ARBA00022741"/>
    </source>
</evidence>
<evidence type="ECO:0000313" key="12">
    <source>
        <dbReference type="Proteomes" id="UP000318939"/>
    </source>
</evidence>
<evidence type="ECO:0000256" key="7">
    <source>
        <dbReference type="ARBA" id="ARBA00023136"/>
    </source>
</evidence>
<protein>
    <submittedName>
        <fullName evidence="11">Thiol reductant ABC exporter subunit CydC</fullName>
    </submittedName>
</protein>
<keyword evidence="5" id="KW-0067">ATP-binding</keyword>
<dbReference type="InterPro" id="IPR014223">
    <property type="entry name" value="ABC_CydC/D"/>
</dbReference>
<keyword evidence="7 8" id="KW-0472">Membrane</keyword>
<feature type="transmembrane region" description="Helical" evidence="8">
    <location>
        <begin position="130"/>
        <end position="157"/>
    </location>
</feature>
<dbReference type="Pfam" id="PF00664">
    <property type="entry name" value="ABC_membrane"/>
    <property type="match status" value="1"/>
</dbReference>
<evidence type="ECO:0000256" key="8">
    <source>
        <dbReference type="SAM" id="Phobius"/>
    </source>
</evidence>
<keyword evidence="12" id="KW-1185">Reference proteome</keyword>
<dbReference type="NCBIfam" id="TIGR02868">
    <property type="entry name" value="CydC"/>
    <property type="match status" value="1"/>
</dbReference>
<evidence type="ECO:0000256" key="3">
    <source>
        <dbReference type="ARBA" id="ARBA00022692"/>
    </source>
</evidence>
<feature type="transmembrane region" description="Helical" evidence="8">
    <location>
        <begin position="15"/>
        <end position="35"/>
    </location>
</feature>
<dbReference type="PROSITE" id="PS50929">
    <property type="entry name" value="ABC_TM1F"/>
    <property type="match status" value="1"/>
</dbReference>
<reference evidence="11 12" key="2">
    <citation type="journal article" date="2023" name="MicrobiologyOpen">
        <title>Genomics of the tumorigenes clade of the family Rhizobiaceae and description of Rhizobium rhododendri sp. nov.</title>
        <authorList>
            <person name="Kuzmanovic N."/>
            <person name="diCenzo G.C."/>
            <person name="Bunk B."/>
            <person name="Sproeer C."/>
            <person name="Fruehling A."/>
            <person name="Neumann-Schaal M."/>
            <person name="Overmann J."/>
            <person name="Smalla K."/>
        </authorList>
    </citation>
    <scope>NUCLEOTIDE SEQUENCE [LARGE SCALE GENOMIC DNA]</scope>
    <source>
        <strain evidence="12">rho-6.2</strain>
        <plasmid evidence="11 12">unnamed1</plasmid>
    </source>
</reference>
<name>A0ABY8IRL0_9HYPH</name>
<accession>A0ABY8IRL0</accession>
<dbReference type="InterPro" id="IPR003593">
    <property type="entry name" value="AAA+_ATPase"/>
</dbReference>
<evidence type="ECO:0000256" key="2">
    <source>
        <dbReference type="ARBA" id="ARBA00005417"/>
    </source>
</evidence>
<evidence type="ECO:0000256" key="5">
    <source>
        <dbReference type="ARBA" id="ARBA00022840"/>
    </source>
</evidence>
<dbReference type="SUPFAM" id="SSF90123">
    <property type="entry name" value="ABC transporter transmembrane region"/>
    <property type="match status" value="1"/>
</dbReference>
<feature type="transmembrane region" description="Helical" evidence="8">
    <location>
        <begin position="41"/>
        <end position="59"/>
    </location>
</feature>
<dbReference type="EMBL" id="CP117268">
    <property type="protein sequence ID" value="WFS25630.1"/>
    <property type="molecule type" value="Genomic_DNA"/>
</dbReference>
<comment type="similarity">
    <text evidence="2">Belongs to the ABC transporter superfamily.</text>
</comment>
<comment type="subcellular location">
    <subcellularLocation>
        <location evidence="1">Cell membrane</location>
        <topology evidence="1">Multi-pass membrane protein</topology>
    </subcellularLocation>
</comment>
<dbReference type="PANTHER" id="PTHR43394:SF1">
    <property type="entry name" value="ATP-BINDING CASSETTE SUB-FAMILY B MEMBER 10, MITOCHONDRIAL"/>
    <property type="match status" value="1"/>
</dbReference>
<dbReference type="InterPro" id="IPR011527">
    <property type="entry name" value="ABC1_TM_dom"/>
</dbReference>
<feature type="transmembrane region" description="Helical" evidence="8">
    <location>
        <begin position="163"/>
        <end position="185"/>
    </location>
</feature>
<evidence type="ECO:0000259" key="10">
    <source>
        <dbReference type="PROSITE" id="PS50929"/>
    </source>
</evidence>
<feature type="domain" description="ABC transmembrane type-1" evidence="10">
    <location>
        <begin position="20"/>
        <end position="304"/>
    </location>
</feature>
<organism evidence="11 12">
    <name type="scientific">Rhizobium rhododendri</name>
    <dbReference type="NCBI Taxonomy" id="2506430"/>
    <lineage>
        <taxon>Bacteria</taxon>
        <taxon>Pseudomonadati</taxon>
        <taxon>Pseudomonadota</taxon>
        <taxon>Alphaproteobacteria</taxon>
        <taxon>Hyphomicrobiales</taxon>
        <taxon>Rhizobiaceae</taxon>
        <taxon>Rhizobium/Agrobacterium group</taxon>
        <taxon>Rhizobium</taxon>
    </lineage>
</organism>
<dbReference type="Pfam" id="PF00005">
    <property type="entry name" value="ABC_tran"/>
    <property type="match status" value="1"/>
</dbReference>
<dbReference type="PANTHER" id="PTHR43394">
    <property type="entry name" value="ATP-DEPENDENT PERMEASE MDL1, MITOCHONDRIAL"/>
    <property type="match status" value="1"/>
</dbReference>
<evidence type="ECO:0000313" key="11">
    <source>
        <dbReference type="EMBL" id="WFS25630.1"/>
    </source>
</evidence>
<keyword evidence="11" id="KW-0614">Plasmid</keyword>
<sequence>MIALMSFLPLFRTRALRFGLAFGLGALTLVAGMALLGVSGWFLTAAALTTAAASFNLFGPSSLIRGFSLIRIGARYGEKLVGHDATLWLLADLRGWLFSRLIPRMPLKDTGISHGDLVSRLTADIDTLDTAFLVAIGPMLTALVLGATMSAILGWYIPAGAVVYAVTLATATLAVPAVLVGATLAQGRSVIAASAAVRSAALQSMDGLADFIVFDQIAMAEKQFDDAANAVGSARRRLALRGSIASAMVQLLAGTALVGVLWFGIQSFQRGDIGGPLLVGLLLATLASFEATGAIVRSVSRLSSSIAAAEQIRAVADSPPAVVDPGRPVAMPEGNDIAFHGVRFGHHADRTILVDVSFKVATGSRVVILGASGSGKSTLMALLLRLFDPQAGTITLGDVDLRWLRQDELHRRIALLTQDTQVFMGSLRDNLLMGDPGASSERLWHMLDAVRLGDVVRRLPDQLDGYVGEKGWTLSAGQARRLCLARALLSKAQILVLDEPTSNLDPETERAFFEDLCNLATGKTVILATHAKPPSGVFDQCYVMTEGKMAVSGATATEEPRGPSVENVPLWSVPKDC</sequence>
<keyword evidence="6 8" id="KW-1133">Transmembrane helix</keyword>
<dbReference type="InterPro" id="IPR017871">
    <property type="entry name" value="ABC_transporter-like_CS"/>
</dbReference>
<dbReference type="InterPro" id="IPR027417">
    <property type="entry name" value="P-loop_NTPase"/>
</dbReference>
<dbReference type="PROSITE" id="PS00211">
    <property type="entry name" value="ABC_TRANSPORTER_1"/>
    <property type="match status" value="1"/>
</dbReference>
<dbReference type="Proteomes" id="UP000318939">
    <property type="component" value="Plasmid unnamed1"/>
</dbReference>
<dbReference type="InterPro" id="IPR003439">
    <property type="entry name" value="ABC_transporter-like_ATP-bd"/>
</dbReference>
<dbReference type="Gene3D" id="3.40.50.300">
    <property type="entry name" value="P-loop containing nucleotide triphosphate hydrolases"/>
    <property type="match status" value="1"/>
</dbReference>
<dbReference type="InterPro" id="IPR036640">
    <property type="entry name" value="ABC1_TM_sf"/>
</dbReference>
<gene>
    <name evidence="11" type="primary">cydC</name>
    <name evidence="11" type="ORF">PR018_18800</name>
</gene>
<evidence type="ECO:0000259" key="9">
    <source>
        <dbReference type="PROSITE" id="PS50893"/>
    </source>
</evidence>
<dbReference type="SUPFAM" id="SSF52540">
    <property type="entry name" value="P-loop containing nucleoside triphosphate hydrolases"/>
    <property type="match status" value="1"/>
</dbReference>
<dbReference type="PROSITE" id="PS50893">
    <property type="entry name" value="ABC_TRANSPORTER_2"/>
    <property type="match status" value="1"/>
</dbReference>